<protein>
    <submittedName>
        <fullName evidence="5">RNA polymerase subunit sigma-70</fullName>
    </submittedName>
</protein>
<dbReference type="NCBIfam" id="TIGR02937">
    <property type="entry name" value="sigma70-ECF"/>
    <property type="match status" value="1"/>
</dbReference>
<dbReference type="Proteomes" id="UP000217154">
    <property type="component" value="Chromosome"/>
</dbReference>
<evidence type="ECO:0000256" key="2">
    <source>
        <dbReference type="ARBA" id="ARBA00023015"/>
    </source>
</evidence>
<reference evidence="5 6" key="1">
    <citation type="submission" date="2017-09" db="EMBL/GenBank/DDBJ databases">
        <title>The diverse metabolic capabilities of V. boronicumulans make it an excellent choice for continued studies on novel biodegradation.</title>
        <authorList>
            <person name="Sun S."/>
        </authorList>
    </citation>
    <scope>NUCLEOTIDE SEQUENCE [LARGE SCALE GENOMIC DNA]</scope>
    <source>
        <strain evidence="5 6">J1</strain>
    </source>
</reference>
<accession>A0A250DEW0</accession>
<evidence type="ECO:0000256" key="4">
    <source>
        <dbReference type="ARBA" id="ARBA00023163"/>
    </source>
</evidence>
<evidence type="ECO:0000256" key="1">
    <source>
        <dbReference type="ARBA" id="ARBA00010641"/>
    </source>
</evidence>
<dbReference type="InterPro" id="IPR013249">
    <property type="entry name" value="RNA_pol_sigma70_r4_t2"/>
</dbReference>
<dbReference type="RefSeq" id="WP_095743844.1">
    <property type="nucleotide sequence ID" value="NZ_BKDI01000008.1"/>
</dbReference>
<dbReference type="GO" id="GO:0003677">
    <property type="term" value="F:DNA binding"/>
    <property type="evidence" value="ECO:0007669"/>
    <property type="project" value="InterPro"/>
</dbReference>
<comment type="similarity">
    <text evidence="1">Belongs to the sigma-70 factor family. ECF subfamily.</text>
</comment>
<evidence type="ECO:0000256" key="3">
    <source>
        <dbReference type="ARBA" id="ARBA00023082"/>
    </source>
</evidence>
<dbReference type="KEGG" id="vbo:CKY39_06440"/>
<name>A0A250DEW0_9BURK</name>
<keyword evidence="4" id="KW-0804">Transcription</keyword>
<proteinExistence type="inferred from homology"/>
<dbReference type="PANTHER" id="PTHR43133:SF63">
    <property type="entry name" value="RNA POLYMERASE SIGMA FACTOR FECI-RELATED"/>
    <property type="match status" value="1"/>
</dbReference>
<gene>
    <name evidence="5" type="ORF">CKY39_06440</name>
</gene>
<keyword evidence="3" id="KW-0731">Sigma factor</keyword>
<dbReference type="SUPFAM" id="SSF88659">
    <property type="entry name" value="Sigma3 and sigma4 domains of RNA polymerase sigma factors"/>
    <property type="match status" value="1"/>
</dbReference>
<dbReference type="Gene3D" id="1.10.10.10">
    <property type="entry name" value="Winged helix-like DNA-binding domain superfamily/Winged helix DNA-binding domain"/>
    <property type="match status" value="1"/>
</dbReference>
<dbReference type="InterPro" id="IPR013325">
    <property type="entry name" value="RNA_pol_sigma_r2"/>
</dbReference>
<keyword evidence="2" id="KW-0805">Transcription regulation</keyword>
<dbReference type="InterPro" id="IPR039425">
    <property type="entry name" value="RNA_pol_sigma-70-like"/>
</dbReference>
<dbReference type="GO" id="GO:0016987">
    <property type="term" value="F:sigma factor activity"/>
    <property type="evidence" value="ECO:0007669"/>
    <property type="project" value="UniProtKB-KW"/>
</dbReference>
<evidence type="ECO:0000313" key="6">
    <source>
        <dbReference type="Proteomes" id="UP000217154"/>
    </source>
</evidence>
<dbReference type="Gene3D" id="1.10.1740.10">
    <property type="match status" value="1"/>
</dbReference>
<dbReference type="AlphaFoldDB" id="A0A250DEW0"/>
<evidence type="ECO:0000313" key="5">
    <source>
        <dbReference type="EMBL" id="ATA52888.1"/>
    </source>
</evidence>
<dbReference type="InterPro" id="IPR036388">
    <property type="entry name" value="WH-like_DNA-bd_sf"/>
</dbReference>
<dbReference type="PANTHER" id="PTHR43133">
    <property type="entry name" value="RNA POLYMERASE ECF-TYPE SIGMA FACTO"/>
    <property type="match status" value="1"/>
</dbReference>
<dbReference type="GO" id="GO:0006352">
    <property type="term" value="P:DNA-templated transcription initiation"/>
    <property type="evidence" value="ECO:0007669"/>
    <property type="project" value="InterPro"/>
</dbReference>
<dbReference type="InterPro" id="IPR014284">
    <property type="entry name" value="RNA_pol_sigma-70_dom"/>
</dbReference>
<sequence length="210" mass="23235">MAPSVLCEQEAPARDEAADALRDEAQRRLALQVFLCANYEGLRRKLTRHLGCAEMASECLHDAWLRLGHLRVGAPVENPNAYVYRVACNLAMDRLRSEGAWRYVDDPHTAVESAIDHAPGPEDMAEVRAEVGSVDRAMQGLPRRHRAVLEALRIEEKTRQEVASHYGLSLRNVDTVLRQALDHCGAMTGRPVLVGVGTPRRAVVSPRMAA</sequence>
<organism evidence="5 6">
    <name type="scientific">Variovorax boronicumulans</name>
    <dbReference type="NCBI Taxonomy" id="436515"/>
    <lineage>
        <taxon>Bacteria</taxon>
        <taxon>Pseudomonadati</taxon>
        <taxon>Pseudomonadota</taxon>
        <taxon>Betaproteobacteria</taxon>
        <taxon>Burkholderiales</taxon>
        <taxon>Comamonadaceae</taxon>
        <taxon>Variovorax</taxon>
    </lineage>
</organism>
<dbReference type="SUPFAM" id="SSF88946">
    <property type="entry name" value="Sigma2 domain of RNA polymerase sigma factors"/>
    <property type="match status" value="1"/>
</dbReference>
<dbReference type="InterPro" id="IPR013324">
    <property type="entry name" value="RNA_pol_sigma_r3/r4-like"/>
</dbReference>
<dbReference type="EMBL" id="CP023284">
    <property type="protein sequence ID" value="ATA52888.1"/>
    <property type="molecule type" value="Genomic_DNA"/>
</dbReference>
<dbReference type="Pfam" id="PF08281">
    <property type="entry name" value="Sigma70_r4_2"/>
    <property type="match status" value="1"/>
</dbReference>